<dbReference type="InterPro" id="IPR053939">
    <property type="entry name" value="UTP25_C"/>
</dbReference>
<evidence type="ECO:0000256" key="2">
    <source>
        <dbReference type="ARBA" id="ARBA00004604"/>
    </source>
</evidence>
<dbReference type="PANTHER" id="PTHR12933:SF0">
    <property type="entry name" value="U3 SMALL NUCLEOLAR RNA-ASSOCIATED PROTEIN 25 HOMOLOG"/>
    <property type="match status" value="1"/>
</dbReference>
<dbReference type="Pfam" id="PF06862">
    <property type="entry name" value="Utp25_C"/>
    <property type="match status" value="1"/>
</dbReference>
<keyword evidence="7 9" id="KW-0539">Nucleus</keyword>
<dbReference type="Proteomes" id="UP001165120">
    <property type="component" value="Unassembled WGS sequence"/>
</dbReference>
<comment type="caution">
    <text evidence="13">The sequence shown here is derived from an EMBL/GenBank/DDBJ whole genome shotgun (WGS) entry which is preliminary data.</text>
</comment>
<evidence type="ECO:0000256" key="8">
    <source>
        <dbReference type="ARBA" id="ARBA00023274"/>
    </source>
</evidence>
<evidence type="ECO:0000256" key="6">
    <source>
        <dbReference type="ARBA" id="ARBA00022552"/>
    </source>
</evidence>
<evidence type="ECO:0000256" key="3">
    <source>
        <dbReference type="ARBA" id="ARBA00009223"/>
    </source>
</evidence>
<comment type="subcellular location">
    <subcellularLocation>
        <location evidence="2 9">Nucleus</location>
        <location evidence="2 9">Nucleolus</location>
    </subcellularLocation>
</comment>
<evidence type="ECO:0000256" key="4">
    <source>
        <dbReference type="ARBA" id="ARBA00015422"/>
    </source>
</evidence>
<dbReference type="InterPro" id="IPR010678">
    <property type="entry name" value="UTP25"/>
</dbReference>
<evidence type="ECO:0000256" key="9">
    <source>
        <dbReference type="RuleBase" id="RU365070"/>
    </source>
</evidence>
<reference evidence="13" key="1">
    <citation type="submission" date="2023-04" db="EMBL/GenBank/DDBJ databases">
        <title>Candida boidinii NBRC 10035.</title>
        <authorList>
            <person name="Ichikawa N."/>
            <person name="Sato H."/>
            <person name="Tonouchi N."/>
        </authorList>
    </citation>
    <scope>NUCLEOTIDE SEQUENCE</scope>
    <source>
        <strain evidence="13">NBRC 10035</strain>
    </source>
</reference>
<name>A0A9W6T206_CANBO</name>
<keyword evidence="8 9" id="KW-0687">Ribonucleoprotein</keyword>
<evidence type="ECO:0000313" key="14">
    <source>
        <dbReference type="Proteomes" id="UP001165120"/>
    </source>
</evidence>
<evidence type="ECO:0000259" key="11">
    <source>
        <dbReference type="Pfam" id="PF06862"/>
    </source>
</evidence>
<protein>
    <recommendedName>
        <fullName evidence="4 9">U3 small nucleolar RNA-associated protein 25</fullName>
        <shortName evidence="9">U3 snoRNA-associated protein 25</shortName>
    </recommendedName>
</protein>
<feature type="compositionally biased region" description="Basic and acidic residues" evidence="10">
    <location>
        <begin position="1"/>
        <end position="24"/>
    </location>
</feature>
<sequence>MILEKSKNSNNKKDSERFSKDKDSNNNNNGKKQEKSNASFLSSIEITVLDKSEFLLMQNWDHVKDIMINYLNVSPTTFSDLKVDFSRIRMWSINDKAKFLTQFINFSKYTTPEFNNLTMNNNKISTNLLNGVKIFKPIVKDEDTIINQLSLKLVKSGLINKDIRLKQIFNRFNSDSIIDEPDKRFNFFKNSVLPQLIKKSSYNNGIMIYIPSYIDYLRIKNYLKDDTSYTFVSIDEYSTQKELNRNRTLFVRNSNNAKILLYTERLHFYKRFDIKGVKNLIFYGLPKDPIFYSEVINFIVNNKIRIDLKNLKIQQDLMLNGGNDDGEERKEEEEEDPIDLNLCMIRILISKFDMINLEKIVGLRIANQLCFGENEMTEFK</sequence>
<dbReference type="EMBL" id="BSXN01001560">
    <property type="protein sequence ID" value="GME73583.1"/>
    <property type="molecule type" value="Genomic_DNA"/>
</dbReference>
<organism evidence="13 14">
    <name type="scientific">Candida boidinii</name>
    <name type="common">Yeast</name>
    <dbReference type="NCBI Taxonomy" id="5477"/>
    <lineage>
        <taxon>Eukaryota</taxon>
        <taxon>Fungi</taxon>
        <taxon>Dikarya</taxon>
        <taxon>Ascomycota</taxon>
        <taxon>Saccharomycotina</taxon>
        <taxon>Pichiomycetes</taxon>
        <taxon>Pichiales</taxon>
        <taxon>Pichiaceae</taxon>
        <taxon>Ogataea</taxon>
        <taxon>Ogataea/Candida clade</taxon>
    </lineage>
</organism>
<dbReference type="GO" id="GO:0034511">
    <property type="term" value="F:U3 snoRNA binding"/>
    <property type="evidence" value="ECO:0007669"/>
    <property type="project" value="InterPro"/>
</dbReference>
<accession>A0A9W6T206</accession>
<dbReference type="GO" id="GO:0032040">
    <property type="term" value="C:small-subunit processome"/>
    <property type="evidence" value="ECO:0007669"/>
    <property type="project" value="TreeGrafter"/>
</dbReference>
<evidence type="ECO:0000313" key="13">
    <source>
        <dbReference type="EMBL" id="GME73583.1"/>
    </source>
</evidence>
<evidence type="ECO:0000256" key="5">
    <source>
        <dbReference type="ARBA" id="ARBA00022517"/>
    </source>
</evidence>
<keyword evidence="6 9" id="KW-0698">rRNA processing</keyword>
<dbReference type="InterPro" id="IPR053940">
    <property type="entry name" value="UTP25_NTPase-like"/>
</dbReference>
<evidence type="ECO:0000256" key="10">
    <source>
        <dbReference type="SAM" id="MobiDB-lite"/>
    </source>
</evidence>
<keyword evidence="14" id="KW-1185">Reference proteome</keyword>
<evidence type="ECO:0000256" key="1">
    <source>
        <dbReference type="ARBA" id="ARBA00002883"/>
    </source>
</evidence>
<keyword evidence="5 9" id="KW-0690">Ribosome biogenesis</keyword>
<comment type="similarity">
    <text evidence="3 9">Belongs to the UTP25 family.</text>
</comment>
<feature type="domain" description="UTP25 NTP hydrolase-like" evidence="12">
    <location>
        <begin position="31"/>
        <end position="121"/>
    </location>
</feature>
<dbReference type="Pfam" id="PF22916">
    <property type="entry name" value="UTP25_NTPase-like"/>
    <property type="match status" value="1"/>
</dbReference>
<comment type="function">
    <text evidence="1 9">DEAD-box RNA helicase-like protein required for pre-18S rRNA processing, specifically at sites A0, A1, and A2.</text>
</comment>
<dbReference type="GO" id="GO:0019843">
    <property type="term" value="F:rRNA binding"/>
    <property type="evidence" value="ECO:0007669"/>
    <property type="project" value="TreeGrafter"/>
</dbReference>
<dbReference type="GO" id="GO:0000462">
    <property type="term" value="P:maturation of SSU-rRNA from tricistronic rRNA transcript (SSU-rRNA, 5.8S rRNA, LSU-rRNA)"/>
    <property type="evidence" value="ECO:0007669"/>
    <property type="project" value="TreeGrafter"/>
</dbReference>
<comment type="subunit">
    <text evidence="9">Component of the ribosomal small subunit (SSU) processome composed of at least 40 protein subunits and snoRNA U3.</text>
</comment>
<dbReference type="PANTHER" id="PTHR12933">
    <property type="entry name" value="ORF PROTEIN-RELATED"/>
    <property type="match status" value="1"/>
</dbReference>
<evidence type="ECO:0000259" key="12">
    <source>
        <dbReference type="Pfam" id="PF22916"/>
    </source>
</evidence>
<feature type="domain" description="UTP25 C-terminal" evidence="11">
    <location>
        <begin position="162"/>
        <end position="307"/>
    </location>
</feature>
<proteinExistence type="inferred from homology"/>
<evidence type="ECO:0000256" key="7">
    <source>
        <dbReference type="ARBA" id="ARBA00023242"/>
    </source>
</evidence>
<gene>
    <name evidence="13" type="ORF">Cboi02_000409800</name>
</gene>
<dbReference type="AlphaFoldDB" id="A0A9W6T206"/>
<feature type="region of interest" description="Disordered" evidence="10">
    <location>
        <begin position="1"/>
        <end position="36"/>
    </location>
</feature>